<reference evidence="2 3" key="1">
    <citation type="submission" date="2024-06" db="EMBL/GenBank/DDBJ databases">
        <title>Genomic Encyclopedia of Type Strains, Phase IV (KMG-IV): sequencing the most valuable type-strain genomes for metagenomic binning, comparative biology and taxonomic classification.</title>
        <authorList>
            <person name="Goeker M."/>
        </authorList>
    </citation>
    <scope>NUCLEOTIDE SEQUENCE [LARGE SCALE GENOMIC DNA]</scope>
    <source>
        <strain evidence="2 3">DSM 21331</strain>
    </source>
</reference>
<sequence length="77" mass="8827">MVGGGPRRVFEMMPTEKSSPVRQLKRYGGCRLYDPERQAYLAPQDLERLIRQGVRFSVREVVTGQDVTHEVVPPDLQ</sequence>
<evidence type="ECO:0000313" key="3">
    <source>
        <dbReference type="Proteomes" id="UP001549145"/>
    </source>
</evidence>
<keyword evidence="3" id="KW-1185">Reference proteome</keyword>
<dbReference type="InterPro" id="IPR012909">
    <property type="entry name" value="PHA_DNA-bd_N"/>
</dbReference>
<organism evidence="2 3">
    <name type="scientific">Methylobacterium goesingense</name>
    <dbReference type="NCBI Taxonomy" id="243690"/>
    <lineage>
        <taxon>Bacteria</taxon>
        <taxon>Pseudomonadati</taxon>
        <taxon>Pseudomonadota</taxon>
        <taxon>Alphaproteobacteria</taxon>
        <taxon>Hyphomicrobiales</taxon>
        <taxon>Methylobacteriaceae</taxon>
        <taxon>Methylobacterium</taxon>
    </lineage>
</organism>
<accession>A0ABV2LCW3</accession>
<comment type="caution">
    <text evidence="2">The sequence shown here is derived from an EMBL/GenBank/DDBJ whole genome shotgun (WGS) entry which is preliminary data.</text>
</comment>
<proteinExistence type="predicted"/>
<gene>
    <name evidence="2" type="ORF">ABID43_004997</name>
</gene>
<evidence type="ECO:0000313" key="2">
    <source>
        <dbReference type="EMBL" id="MET3695429.1"/>
    </source>
</evidence>
<protein>
    <submittedName>
        <fullName evidence="2">Polyhydroxyalkanoate synthesis regulator protein</fullName>
    </submittedName>
</protein>
<name>A0ABV2LCW3_9HYPH</name>
<dbReference type="EMBL" id="JBEPMM010000028">
    <property type="protein sequence ID" value="MET3695429.1"/>
    <property type="molecule type" value="Genomic_DNA"/>
</dbReference>
<evidence type="ECO:0000259" key="1">
    <source>
        <dbReference type="Pfam" id="PF07879"/>
    </source>
</evidence>
<dbReference type="Pfam" id="PF07879">
    <property type="entry name" value="PHB_acc_N"/>
    <property type="match status" value="1"/>
</dbReference>
<feature type="domain" description="PHA accumulation regulator DNA-binding N-terminal" evidence="1">
    <location>
        <begin position="24"/>
        <end position="71"/>
    </location>
</feature>
<dbReference type="Proteomes" id="UP001549145">
    <property type="component" value="Unassembled WGS sequence"/>
</dbReference>